<sequence length="120" mass="13938">MATHSSPLQVRFVRNVTTWREMKPGFYHGHVAYLDFSKGRERPSVGVCRRDLANRSPVDGYNNTEYCCTNRLKSFPNVSYHATYADGFKNSCYVGLDEDSRKQNCQEDDKEPFDSRLNMR</sequence>
<name>A0A315V652_GAMAF</name>
<accession>A0A315V652</accession>
<evidence type="ECO:0000313" key="3">
    <source>
        <dbReference type="Proteomes" id="UP000250572"/>
    </source>
</evidence>
<protein>
    <submittedName>
        <fullName evidence="2">Uncharacterized protein</fullName>
    </submittedName>
</protein>
<gene>
    <name evidence="2" type="ORF">CCH79_00011069</name>
</gene>
<organism evidence="2 3">
    <name type="scientific">Gambusia affinis</name>
    <name type="common">Western mosquitofish</name>
    <name type="synonym">Heterandria affinis</name>
    <dbReference type="NCBI Taxonomy" id="33528"/>
    <lineage>
        <taxon>Eukaryota</taxon>
        <taxon>Metazoa</taxon>
        <taxon>Chordata</taxon>
        <taxon>Craniata</taxon>
        <taxon>Vertebrata</taxon>
        <taxon>Euteleostomi</taxon>
        <taxon>Actinopterygii</taxon>
        <taxon>Neopterygii</taxon>
        <taxon>Teleostei</taxon>
        <taxon>Neoteleostei</taxon>
        <taxon>Acanthomorphata</taxon>
        <taxon>Ovalentaria</taxon>
        <taxon>Atherinomorphae</taxon>
        <taxon>Cyprinodontiformes</taxon>
        <taxon>Poeciliidae</taxon>
        <taxon>Poeciliinae</taxon>
        <taxon>Gambusia</taxon>
    </lineage>
</organism>
<feature type="region of interest" description="Disordered" evidence="1">
    <location>
        <begin position="100"/>
        <end position="120"/>
    </location>
</feature>
<dbReference type="EMBL" id="NHOQ01002838">
    <property type="protein sequence ID" value="PWA14409.1"/>
    <property type="molecule type" value="Genomic_DNA"/>
</dbReference>
<proteinExistence type="predicted"/>
<comment type="caution">
    <text evidence="2">The sequence shown here is derived from an EMBL/GenBank/DDBJ whole genome shotgun (WGS) entry which is preliminary data.</text>
</comment>
<evidence type="ECO:0000313" key="2">
    <source>
        <dbReference type="EMBL" id="PWA14409.1"/>
    </source>
</evidence>
<dbReference type="Proteomes" id="UP000250572">
    <property type="component" value="Unassembled WGS sequence"/>
</dbReference>
<dbReference type="AlphaFoldDB" id="A0A315V652"/>
<keyword evidence="3" id="KW-1185">Reference proteome</keyword>
<reference evidence="2 3" key="1">
    <citation type="journal article" date="2018" name="G3 (Bethesda)">
        <title>A High-Quality Reference Genome for the Invasive Mosquitofish Gambusia affinis Using a Chicago Library.</title>
        <authorList>
            <person name="Hoffberg S.L."/>
            <person name="Troendle N.J."/>
            <person name="Glenn T.C."/>
            <person name="Mahmud O."/>
            <person name="Louha S."/>
            <person name="Chalopin D."/>
            <person name="Bennetzen J.L."/>
            <person name="Mauricio R."/>
        </authorList>
    </citation>
    <scope>NUCLEOTIDE SEQUENCE [LARGE SCALE GENOMIC DNA]</scope>
    <source>
        <strain evidence="2">NE01/NJP1002.9</strain>
        <tissue evidence="2">Muscle</tissue>
    </source>
</reference>
<evidence type="ECO:0000256" key="1">
    <source>
        <dbReference type="SAM" id="MobiDB-lite"/>
    </source>
</evidence>